<dbReference type="RefSeq" id="WP_379829634.1">
    <property type="nucleotide sequence ID" value="NZ_JBHUHU010000001.1"/>
</dbReference>
<dbReference type="EMBL" id="JBHUHU010000001">
    <property type="protein sequence ID" value="MFD2098867.1"/>
    <property type="molecule type" value="Genomic_DNA"/>
</dbReference>
<organism evidence="1 2">
    <name type="scientific">Flagellimonas iocasae</name>
    <dbReference type="NCBI Taxonomy" id="2055905"/>
    <lineage>
        <taxon>Bacteria</taxon>
        <taxon>Pseudomonadati</taxon>
        <taxon>Bacteroidota</taxon>
        <taxon>Flavobacteriia</taxon>
        <taxon>Flavobacteriales</taxon>
        <taxon>Flavobacteriaceae</taxon>
        <taxon>Flagellimonas</taxon>
    </lineage>
</organism>
<gene>
    <name evidence="1" type="ORF">ACFSJE_03715</name>
</gene>
<evidence type="ECO:0000313" key="1">
    <source>
        <dbReference type="EMBL" id="MFD2098867.1"/>
    </source>
</evidence>
<evidence type="ECO:0000313" key="2">
    <source>
        <dbReference type="Proteomes" id="UP001597342"/>
    </source>
</evidence>
<evidence type="ECO:0008006" key="3">
    <source>
        <dbReference type="Google" id="ProtNLM"/>
    </source>
</evidence>
<keyword evidence="2" id="KW-1185">Reference proteome</keyword>
<comment type="caution">
    <text evidence="1">The sequence shown here is derived from an EMBL/GenBank/DDBJ whole genome shotgun (WGS) entry which is preliminary data.</text>
</comment>
<proteinExistence type="predicted"/>
<name>A0ABW4XUY9_9FLAO</name>
<dbReference type="Proteomes" id="UP001597342">
    <property type="component" value="Unassembled WGS sequence"/>
</dbReference>
<accession>A0ABW4XUY9</accession>
<reference evidence="2" key="1">
    <citation type="journal article" date="2019" name="Int. J. Syst. Evol. Microbiol.">
        <title>The Global Catalogue of Microorganisms (GCM) 10K type strain sequencing project: providing services to taxonomists for standard genome sequencing and annotation.</title>
        <authorList>
            <consortium name="The Broad Institute Genomics Platform"/>
            <consortium name="The Broad Institute Genome Sequencing Center for Infectious Disease"/>
            <person name="Wu L."/>
            <person name="Ma J."/>
        </authorList>
    </citation>
    <scope>NUCLEOTIDE SEQUENCE [LARGE SCALE GENOMIC DNA]</scope>
    <source>
        <strain evidence="2">JCM 3389</strain>
    </source>
</reference>
<sequence length="111" mass="12638">MLFFLFFSKAGCKNGQAVQETIKVRVANNSDVAFTRVALFSMDFGGLNPGNVSDYKILDFDPFRDDSLLYCTQDDYTHSTYVQMPDKDSGNYTYSIDSIRNKLVYISIELD</sequence>
<protein>
    <recommendedName>
        <fullName evidence="3">GOLD domain-containing protein</fullName>
    </recommendedName>
</protein>